<dbReference type="GO" id="GO:0016567">
    <property type="term" value="P:protein ubiquitination"/>
    <property type="evidence" value="ECO:0007669"/>
    <property type="project" value="TreeGrafter"/>
</dbReference>
<dbReference type="SMART" id="SM00184">
    <property type="entry name" value="RING"/>
    <property type="match status" value="1"/>
</dbReference>
<evidence type="ECO:0000259" key="10">
    <source>
        <dbReference type="PROSITE" id="PS50089"/>
    </source>
</evidence>
<accession>A0A834ZL40</accession>
<protein>
    <recommendedName>
        <fullName evidence="2">RING-type E3 ubiquitin transferase</fullName>
        <ecNumber evidence="2">2.3.2.27</ecNumber>
    </recommendedName>
</protein>
<evidence type="ECO:0000256" key="9">
    <source>
        <dbReference type="SAM" id="MobiDB-lite"/>
    </source>
</evidence>
<dbReference type="FunFam" id="3.30.40.10:FF:000022">
    <property type="entry name" value="E3 ubiquitin-protein ligase RING1-like"/>
    <property type="match status" value="1"/>
</dbReference>
<reference evidence="11 12" key="1">
    <citation type="submission" date="2020-04" db="EMBL/GenBank/DDBJ databases">
        <title>Plant Genome Project.</title>
        <authorList>
            <person name="Zhang R.-G."/>
        </authorList>
    </citation>
    <scope>NUCLEOTIDE SEQUENCE [LARGE SCALE GENOMIC DNA]</scope>
    <source>
        <strain evidence="11">YNK0</strain>
        <tissue evidence="11">Leaf</tissue>
    </source>
</reference>
<dbReference type="GO" id="GO:0061630">
    <property type="term" value="F:ubiquitin protein ligase activity"/>
    <property type="evidence" value="ECO:0007669"/>
    <property type="project" value="UniProtKB-EC"/>
</dbReference>
<evidence type="ECO:0000256" key="2">
    <source>
        <dbReference type="ARBA" id="ARBA00012483"/>
    </source>
</evidence>
<keyword evidence="4" id="KW-0479">Metal-binding</keyword>
<dbReference type="Gene3D" id="3.30.40.10">
    <property type="entry name" value="Zinc/RING finger domain, C3HC4 (zinc finger)"/>
    <property type="match status" value="1"/>
</dbReference>
<evidence type="ECO:0000256" key="8">
    <source>
        <dbReference type="PROSITE-ProRule" id="PRU00175"/>
    </source>
</evidence>
<dbReference type="PROSITE" id="PS50089">
    <property type="entry name" value="ZF_RING_2"/>
    <property type="match status" value="1"/>
</dbReference>
<dbReference type="Pfam" id="PF14369">
    <property type="entry name" value="Zn_ribbon_19"/>
    <property type="match status" value="1"/>
</dbReference>
<sequence>MSSAGISGAGGGNGDDDGGATALQLYFCHQCKCTVSITPSTTFDLACPNCKEGFLEESQNPNSRFPGIFSFNVILDLQNPNPRFPRIFSTTIILQESENPNPRFPQRSVRGPNVFSTTHFVHNYLQSLRARGAIIQLVVETHRADRGFRLPTNLGDYSIGPRFEDDPSRYGRPPASKSAVDALLNIKISDELLQSDSAQCAVCKDMFELGTDVKQMPCEHVYHSDCILPWLALHSSCPVCRYELPTDDPDSQNQDLGTPLPANSPGTPLPSNSPGTPVPALVNSGSGGAPQDNPHLVRIAERRFRILLLWPVRTLSSPAEMSNSGADTNNSNNDGESNSGGRGNLDL</sequence>
<gene>
    <name evidence="11" type="ORF">HHK36_006558</name>
</gene>
<evidence type="ECO:0000313" key="12">
    <source>
        <dbReference type="Proteomes" id="UP000655225"/>
    </source>
</evidence>
<dbReference type="GO" id="GO:0005737">
    <property type="term" value="C:cytoplasm"/>
    <property type="evidence" value="ECO:0007669"/>
    <property type="project" value="TreeGrafter"/>
</dbReference>
<comment type="catalytic activity">
    <reaction evidence="1">
        <text>S-ubiquitinyl-[E2 ubiquitin-conjugating enzyme]-L-cysteine + [acceptor protein]-L-lysine = [E2 ubiquitin-conjugating enzyme]-L-cysteine + N(6)-ubiquitinyl-[acceptor protein]-L-lysine.</text>
        <dbReference type="EC" id="2.3.2.27"/>
    </reaction>
</comment>
<evidence type="ECO:0000256" key="6">
    <source>
        <dbReference type="ARBA" id="ARBA00022786"/>
    </source>
</evidence>
<keyword evidence="5 8" id="KW-0863">Zinc-finger</keyword>
<keyword evidence="3" id="KW-0808">Transferase</keyword>
<feature type="compositionally biased region" description="Polar residues" evidence="9">
    <location>
        <begin position="264"/>
        <end position="275"/>
    </location>
</feature>
<proteinExistence type="predicted"/>
<dbReference type="AlphaFoldDB" id="A0A834ZL40"/>
<dbReference type="EC" id="2.3.2.27" evidence="2"/>
<feature type="compositionally biased region" description="Gly residues" evidence="9">
    <location>
        <begin position="338"/>
        <end position="347"/>
    </location>
</feature>
<dbReference type="Pfam" id="PF13639">
    <property type="entry name" value="zf-RING_2"/>
    <property type="match status" value="1"/>
</dbReference>
<dbReference type="GO" id="GO:0008270">
    <property type="term" value="F:zinc ion binding"/>
    <property type="evidence" value="ECO:0007669"/>
    <property type="project" value="UniProtKB-KW"/>
</dbReference>
<dbReference type="EMBL" id="JABCRI010000004">
    <property type="protein sequence ID" value="KAF8407425.1"/>
    <property type="molecule type" value="Genomic_DNA"/>
</dbReference>
<dbReference type="SUPFAM" id="SSF57850">
    <property type="entry name" value="RING/U-box"/>
    <property type="match status" value="1"/>
</dbReference>
<feature type="domain" description="RING-type" evidence="10">
    <location>
        <begin position="200"/>
        <end position="241"/>
    </location>
</feature>
<keyword evidence="6" id="KW-0833">Ubl conjugation pathway</keyword>
<evidence type="ECO:0000256" key="5">
    <source>
        <dbReference type="ARBA" id="ARBA00022771"/>
    </source>
</evidence>
<dbReference type="InterPro" id="IPR013083">
    <property type="entry name" value="Znf_RING/FYVE/PHD"/>
</dbReference>
<feature type="compositionally biased region" description="Polar residues" evidence="9">
    <location>
        <begin position="317"/>
        <end position="328"/>
    </location>
</feature>
<dbReference type="Proteomes" id="UP000655225">
    <property type="component" value="Unassembled WGS sequence"/>
</dbReference>
<feature type="region of interest" description="Disordered" evidence="9">
    <location>
        <begin position="317"/>
        <end position="347"/>
    </location>
</feature>
<dbReference type="PANTHER" id="PTHR15710">
    <property type="entry name" value="E3 UBIQUITIN-PROTEIN LIGASE PRAJA"/>
    <property type="match status" value="1"/>
</dbReference>
<keyword evidence="12" id="KW-1185">Reference proteome</keyword>
<comment type="caution">
    <text evidence="11">The sequence shown here is derived from an EMBL/GenBank/DDBJ whole genome shotgun (WGS) entry which is preliminary data.</text>
</comment>
<feature type="region of interest" description="Disordered" evidence="9">
    <location>
        <begin position="248"/>
        <end position="293"/>
    </location>
</feature>
<organism evidence="11 12">
    <name type="scientific">Tetracentron sinense</name>
    <name type="common">Spur-leaf</name>
    <dbReference type="NCBI Taxonomy" id="13715"/>
    <lineage>
        <taxon>Eukaryota</taxon>
        <taxon>Viridiplantae</taxon>
        <taxon>Streptophyta</taxon>
        <taxon>Embryophyta</taxon>
        <taxon>Tracheophyta</taxon>
        <taxon>Spermatophyta</taxon>
        <taxon>Magnoliopsida</taxon>
        <taxon>Trochodendrales</taxon>
        <taxon>Trochodendraceae</taxon>
        <taxon>Tetracentron</taxon>
    </lineage>
</organism>
<dbReference type="InterPro" id="IPR039525">
    <property type="entry name" value="RNF126-like_zinc-ribbon"/>
</dbReference>
<dbReference type="PANTHER" id="PTHR15710:SF202">
    <property type="entry name" value="RING-TYPE E3 UBIQUITIN TRANSFERASE"/>
    <property type="match status" value="1"/>
</dbReference>
<evidence type="ECO:0000256" key="7">
    <source>
        <dbReference type="ARBA" id="ARBA00022833"/>
    </source>
</evidence>
<dbReference type="CDD" id="cd16667">
    <property type="entry name" value="RING-H2_RNF126-like"/>
    <property type="match status" value="1"/>
</dbReference>
<evidence type="ECO:0000256" key="3">
    <source>
        <dbReference type="ARBA" id="ARBA00022679"/>
    </source>
</evidence>
<evidence type="ECO:0000256" key="1">
    <source>
        <dbReference type="ARBA" id="ARBA00000900"/>
    </source>
</evidence>
<dbReference type="OrthoDB" id="8062037at2759"/>
<dbReference type="OMA" id="ATIACPH"/>
<keyword evidence="7" id="KW-0862">Zinc</keyword>
<evidence type="ECO:0000313" key="11">
    <source>
        <dbReference type="EMBL" id="KAF8407425.1"/>
    </source>
</evidence>
<name>A0A834ZL40_TETSI</name>
<dbReference type="InterPro" id="IPR001841">
    <property type="entry name" value="Znf_RING"/>
</dbReference>
<evidence type="ECO:0000256" key="4">
    <source>
        <dbReference type="ARBA" id="ARBA00022723"/>
    </source>
</evidence>